<feature type="transmembrane region" description="Helical" evidence="6">
    <location>
        <begin position="6"/>
        <end position="30"/>
    </location>
</feature>
<dbReference type="InterPro" id="IPR000727">
    <property type="entry name" value="T_SNARE_dom"/>
</dbReference>
<keyword evidence="6" id="KW-1133">Transmembrane helix</keyword>
<sequence>MKQFRISTYVQIGAIVIGLLLALLAGEILITGGRTLAQKGEAIDNSRSFAATLRAVEIMALERGPSSTFLSDTKVADATARAKLTEVRGKTDEALAAVSQAVSASGLNDAAMTQALTKVTSQLASIRRDVDAEIGKPREARGSLIVDYFPRMFALLDDLNIVLNALEAATVLADPSVAAVNTIARMAADMRESAGQQAATLGGAMGAGRPLNQGENDRIEQLRGRVDVLRERIHHGVAQVGSPAALLNAEKTTADAYFGRGSALVDRHIQASRAGKPYDQPAGEMIAAIVPELQSILGLRNAALTESQKRAYDARSSATLIVGLTVLLVAITAIALIVIVVMLRRQVVHPLATLTDTVSHLADGDREQTVPFIERGNEIGRMAKAIENLRLTAIEADALTSARTAEQAQKLARQQKVDDFIHRFEEQSAGVLQDMTGAAGQMQATARQMSRTAERTNSQATSVAASSEQASANVQTVAAASEELSSSISEISRQVQESAVIAQRATTEADRTVQQVRLLDQAAQRIGEAVTLINGIAAQTNLLALNATIEAARAGEAGKGFAVVASEVKNLATQTAKATEEIAAQVSGVQGETSQVAASIEEIGRTITRMNDIATTVAAAVEEQGAATQEIARNVQQAAIGTQQVSENIIDVTKGASETGEAAQQVLGASESLARQGDQLKNAIEGFLGDIRAA</sequence>
<keyword evidence="11" id="KW-1185">Reference proteome</keyword>
<dbReference type="Gene3D" id="6.10.340.10">
    <property type="match status" value="1"/>
</dbReference>
<dbReference type="Gene3D" id="1.10.287.950">
    <property type="entry name" value="Methyl-accepting chemotaxis protein"/>
    <property type="match status" value="1"/>
</dbReference>
<dbReference type="SUPFAM" id="SSF58104">
    <property type="entry name" value="Methyl-accepting chemotaxis protein (MCP) signaling domain"/>
    <property type="match status" value="1"/>
</dbReference>
<reference evidence="11" key="1">
    <citation type="journal article" date="2019" name="Int. J. Syst. Evol. Microbiol.">
        <title>The Global Catalogue of Microorganisms (GCM) 10K type strain sequencing project: providing services to taxonomists for standard genome sequencing and annotation.</title>
        <authorList>
            <consortium name="The Broad Institute Genomics Platform"/>
            <consortium name="The Broad Institute Genome Sequencing Center for Infectious Disease"/>
            <person name="Wu L."/>
            <person name="Ma J."/>
        </authorList>
    </citation>
    <scope>NUCLEOTIDE SEQUENCE [LARGE SCALE GENOMIC DNA]</scope>
    <source>
        <strain evidence="11">CGMCC 1.19062</strain>
    </source>
</reference>
<evidence type="ECO:0000256" key="1">
    <source>
        <dbReference type="ARBA" id="ARBA00004429"/>
    </source>
</evidence>
<dbReference type="PROSITE" id="PS50192">
    <property type="entry name" value="T_SNARE"/>
    <property type="match status" value="1"/>
</dbReference>
<keyword evidence="3 5" id="KW-0807">Transducer</keyword>
<keyword evidence="2" id="KW-0997">Cell inner membrane</keyword>
<feature type="domain" description="Methyl-accepting transducer" evidence="7">
    <location>
        <begin position="438"/>
        <end position="674"/>
    </location>
</feature>
<keyword evidence="2" id="KW-1003">Cell membrane</keyword>
<evidence type="ECO:0000256" key="2">
    <source>
        <dbReference type="ARBA" id="ARBA00022519"/>
    </source>
</evidence>
<keyword evidence="6" id="KW-0472">Membrane</keyword>
<dbReference type="RefSeq" id="WP_379877029.1">
    <property type="nucleotide sequence ID" value="NZ_JBHUIP010000012.1"/>
</dbReference>
<evidence type="ECO:0000256" key="5">
    <source>
        <dbReference type="PROSITE-ProRule" id="PRU00284"/>
    </source>
</evidence>
<evidence type="ECO:0000313" key="11">
    <source>
        <dbReference type="Proteomes" id="UP001597295"/>
    </source>
</evidence>
<feature type="transmembrane region" description="Helical" evidence="6">
    <location>
        <begin position="318"/>
        <end position="343"/>
    </location>
</feature>
<feature type="domain" description="HAMP" evidence="9">
    <location>
        <begin position="345"/>
        <end position="398"/>
    </location>
</feature>
<evidence type="ECO:0000256" key="3">
    <source>
        <dbReference type="ARBA" id="ARBA00023224"/>
    </source>
</evidence>
<gene>
    <name evidence="10" type="ORF">ACFSM5_13880</name>
</gene>
<dbReference type="PANTHER" id="PTHR32089:SF112">
    <property type="entry name" value="LYSOZYME-LIKE PROTEIN-RELATED"/>
    <property type="match status" value="1"/>
</dbReference>
<comment type="caution">
    <text evidence="10">The sequence shown here is derived from an EMBL/GenBank/DDBJ whole genome shotgun (WGS) entry which is preliminary data.</text>
</comment>
<evidence type="ECO:0000259" key="9">
    <source>
        <dbReference type="PROSITE" id="PS50885"/>
    </source>
</evidence>
<protein>
    <submittedName>
        <fullName evidence="10">Methyl-accepting chemotaxis protein</fullName>
    </submittedName>
</protein>
<organism evidence="10 11">
    <name type="scientific">Lacibacterium aquatile</name>
    <dbReference type="NCBI Taxonomy" id="1168082"/>
    <lineage>
        <taxon>Bacteria</taxon>
        <taxon>Pseudomonadati</taxon>
        <taxon>Pseudomonadota</taxon>
        <taxon>Alphaproteobacteria</taxon>
        <taxon>Rhodospirillales</taxon>
        <taxon>Rhodospirillaceae</taxon>
    </lineage>
</organism>
<dbReference type="PROSITE" id="PS50111">
    <property type="entry name" value="CHEMOTAXIS_TRANSDUC_2"/>
    <property type="match status" value="1"/>
</dbReference>
<dbReference type="SMART" id="SM00283">
    <property type="entry name" value="MA"/>
    <property type="match status" value="1"/>
</dbReference>
<dbReference type="InterPro" id="IPR003660">
    <property type="entry name" value="HAMP_dom"/>
</dbReference>
<feature type="domain" description="T-SNARE coiled-coil homology" evidence="8">
    <location>
        <begin position="590"/>
        <end position="652"/>
    </location>
</feature>
<dbReference type="InterPro" id="IPR004089">
    <property type="entry name" value="MCPsignal_dom"/>
</dbReference>
<comment type="similarity">
    <text evidence="4">Belongs to the methyl-accepting chemotaxis (MCP) protein family.</text>
</comment>
<accession>A0ABW5DSC5</accession>
<dbReference type="Pfam" id="PF00672">
    <property type="entry name" value="HAMP"/>
    <property type="match status" value="1"/>
</dbReference>
<proteinExistence type="inferred from homology"/>
<evidence type="ECO:0000259" key="7">
    <source>
        <dbReference type="PROSITE" id="PS50111"/>
    </source>
</evidence>
<evidence type="ECO:0000259" key="8">
    <source>
        <dbReference type="PROSITE" id="PS50192"/>
    </source>
</evidence>
<evidence type="ECO:0000256" key="4">
    <source>
        <dbReference type="ARBA" id="ARBA00029447"/>
    </source>
</evidence>
<evidence type="ECO:0000313" key="10">
    <source>
        <dbReference type="EMBL" id="MFD2263987.1"/>
    </source>
</evidence>
<keyword evidence="6" id="KW-0812">Transmembrane</keyword>
<dbReference type="PROSITE" id="PS50885">
    <property type="entry name" value="HAMP"/>
    <property type="match status" value="1"/>
</dbReference>
<comment type="subcellular location">
    <subcellularLocation>
        <location evidence="1">Cell inner membrane</location>
        <topology evidence="1">Multi-pass membrane protein</topology>
    </subcellularLocation>
</comment>
<evidence type="ECO:0000256" key="6">
    <source>
        <dbReference type="SAM" id="Phobius"/>
    </source>
</evidence>
<dbReference type="SUPFAM" id="SSF158472">
    <property type="entry name" value="HAMP domain-like"/>
    <property type="match status" value="1"/>
</dbReference>
<dbReference type="Proteomes" id="UP001597295">
    <property type="component" value="Unassembled WGS sequence"/>
</dbReference>
<name>A0ABW5DSC5_9PROT</name>
<dbReference type="PANTHER" id="PTHR32089">
    <property type="entry name" value="METHYL-ACCEPTING CHEMOTAXIS PROTEIN MCPB"/>
    <property type="match status" value="1"/>
</dbReference>
<dbReference type="EMBL" id="JBHUIP010000012">
    <property type="protein sequence ID" value="MFD2263987.1"/>
    <property type="molecule type" value="Genomic_DNA"/>
</dbReference>
<dbReference type="SMART" id="SM00304">
    <property type="entry name" value="HAMP"/>
    <property type="match status" value="1"/>
</dbReference>
<dbReference type="Pfam" id="PF00015">
    <property type="entry name" value="MCPsignal"/>
    <property type="match status" value="1"/>
</dbReference>